<dbReference type="EMBL" id="LBFC01000022">
    <property type="protein sequence ID" value="ONN26834.1"/>
    <property type="molecule type" value="Genomic_DNA"/>
</dbReference>
<keyword evidence="3" id="KW-1185">Reference proteome</keyword>
<reference evidence="2 3" key="1">
    <citation type="submission" date="2015-06" db="EMBL/GenBank/DDBJ databases">
        <title>Genome sequencing of Thermotogales isolates from hydrothermal vents.</title>
        <authorList>
            <person name="Haverkamp T.H."/>
            <person name="Kublanov I.V."/>
            <person name="Nesbo C.L."/>
        </authorList>
    </citation>
    <scope>NUCLEOTIDE SEQUENCE [LARGE SCALE GENOMIC DNA]</scope>
    <source>
        <strain evidence="3">ik275mar</strain>
    </source>
</reference>
<dbReference type="Proteomes" id="UP000242616">
    <property type="component" value="Unassembled WGS sequence"/>
</dbReference>
<keyword evidence="1" id="KW-1133">Transmembrane helix</keyword>
<accession>A0ABX3IG71</accession>
<comment type="caution">
    <text evidence="2">The sequence shown here is derived from an EMBL/GenBank/DDBJ whole genome shotgun (WGS) entry which is preliminary data.</text>
</comment>
<gene>
    <name evidence="2" type="ORF">XJ44_08195</name>
</gene>
<keyword evidence="1" id="KW-0472">Membrane</keyword>
<dbReference type="RefSeq" id="WP_077198681.1">
    <property type="nucleotide sequence ID" value="NZ_LBFC01000022.1"/>
</dbReference>
<proteinExistence type="predicted"/>
<organism evidence="2 3">
    <name type="scientific">Thermosipho affectus</name>
    <dbReference type="NCBI Taxonomy" id="660294"/>
    <lineage>
        <taxon>Bacteria</taxon>
        <taxon>Thermotogati</taxon>
        <taxon>Thermotogota</taxon>
        <taxon>Thermotogae</taxon>
        <taxon>Thermotogales</taxon>
        <taxon>Fervidobacteriaceae</taxon>
        <taxon>Thermosipho</taxon>
    </lineage>
</organism>
<keyword evidence="1" id="KW-0812">Transmembrane</keyword>
<evidence type="ECO:0008006" key="4">
    <source>
        <dbReference type="Google" id="ProtNLM"/>
    </source>
</evidence>
<evidence type="ECO:0000313" key="2">
    <source>
        <dbReference type="EMBL" id="ONN26834.1"/>
    </source>
</evidence>
<sequence length="299" mass="34590">MRKTLICVFLVFGLVIFSEFSINFGIMFGNYDVEPYTLILITEPFLDVYIDGDYIGQTDIFGQLEISFGREGYHFVEIKSDSYMVISKNVFISANGVILKIRPQKAGSIVIFSNVYPVNVYIDNAFYGVVKDKKDELKIPIGAHKLKFLSPGYKVIEKDILISFKEKVPVELNFHKKNLDLYLRNSYDEFSPNGDWYRDKWDLEIFLTTFATITIDIFSENEKVESYRFSGVPGENIFKWNGIKKTGEYLVVVTAYNESEKVMKDTNVKINMEKYTYLKEITILSLFVIFSGIVYVILK</sequence>
<name>A0ABX3IG71_9BACT</name>
<protein>
    <recommendedName>
        <fullName evidence="4">PEGA domain-containing protein</fullName>
    </recommendedName>
</protein>
<evidence type="ECO:0000313" key="3">
    <source>
        <dbReference type="Proteomes" id="UP000242616"/>
    </source>
</evidence>
<evidence type="ECO:0000256" key="1">
    <source>
        <dbReference type="SAM" id="Phobius"/>
    </source>
</evidence>
<feature type="transmembrane region" description="Helical" evidence="1">
    <location>
        <begin position="281"/>
        <end position="298"/>
    </location>
</feature>